<organism evidence="2 3">
    <name type="scientific">Metarhizium brunneum</name>
    <dbReference type="NCBI Taxonomy" id="500148"/>
    <lineage>
        <taxon>Eukaryota</taxon>
        <taxon>Fungi</taxon>
        <taxon>Dikarya</taxon>
        <taxon>Ascomycota</taxon>
        <taxon>Pezizomycotina</taxon>
        <taxon>Sordariomycetes</taxon>
        <taxon>Hypocreomycetidae</taxon>
        <taxon>Hypocreales</taxon>
        <taxon>Clavicipitaceae</taxon>
        <taxon>Metarhizium</taxon>
    </lineage>
</organism>
<dbReference type="PANTHER" id="PTHR10165">
    <property type="entry name" value="LIPID PHOSPHATE PHOSPHATASE"/>
    <property type="match status" value="1"/>
</dbReference>
<reference evidence="2 3" key="1">
    <citation type="submission" date="2020-07" db="EMBL/GenBank/DDBJ databases">
        <title>Telomere length de novo assembly of all 7 chromosomes of the fungus, Metarhizium brunneum, using a novel assembly pipeline.</title>
        <authorList>
            <person name="Saud z."/>
            <person name="Kortsinoglou A."/>
            <person name="Kouvelis V.N."/>
            <person name="Butt T.M."/>
        </authorList>
    </citation>
    <scope>NUCLEOTIDE SEQUENCE [LARGE SCALE GENOMIC DNA]</scope>
    <source>
        <strain evidence="2 3">4556</strain>
    </source>
</reference>
<evidence type="ECO:0000256" key="1">
    <source>
        <dbReference type="SAM" id="Phobius"/>
    </source>
</evidence>
<keyword evidence="3" id="KW-1185">Reference proteome</keyword>
<name>A0A7D5UU75_9HYPO</name>
<dbReference type="PANTHER" id="PTHR10165:SF154">
    <property type="entry name" value="PAP2 DOMAIN PROTEIN (AFU_ORTHOLOGUE AFUA_1G09730)"/>
    <property type="match status" value="1"/>
</dbReference>
<dbReference type="GeneID" id="90967560"/>
<sequence length="139" mass="15107">MPSSGTVFSYTVDWAILIGLAVAGFIAGRFPPNKRPFSLHNPDISLPYKGHDTVSLGAAIYICATRWYDFQHHGLDIMSGFIIGAVSSVLGFRYYYQPVRVGTGVSWEPRAARSRESMPSCCSGGDADPFCLSGMDCIC</sequence>
<feature type="transmembrane region" description="Helical" evidence="1">
    <location>
        <begin position="7"/>
        <end position="27"/>
    </location>
</feature>
<dbReference type="GO" id="GO:0046839">
    <property type="term" value="P:phospholipid dephosphorylation"/>
    <property type="evidence" value="ECO:0007669"/>
    <property type="project" value="TreeGrafter"/>
</dbReference>
<feature type="transmembrane region" description="Helical" evidence="1">
    <location>
        <begin position="77"/>
        <end position="96"/>
    </location>
</feature>
<protein>
    <recommendedName>
        <fullName evidence="4">Phosphatidic acid phosphatase type 2/haloperoxidase domain-containing protein</fullName>
    </recommendedName>
</protein>
<dbReference type="Proteomes" id="UP000510686">
    <property type="component" value="Chromosome 1"/>
</dbReference>
<dbReference type="KEGG" id="mbrn:90967560"/>
<dbReference type="OrthoDB" id="4961053at2759"/>
<dbReference type="EMBL" id="CP058932">
    <property type="protein sequence ID" value="QLI65972.1"/>
    <property type="molecule type" value="Genomic_DNA"/>
</dbReference>
<proteinExistence type="predicted"/>
<gene>
    <name evidence="2" type="ORF">G6M90_00g029160</name>
</gene>
<dbReference type="Gene3D" id="1.20.144.10">
    <property type="entry name" value="Phosphatidic acid phosphatase type 2/haloperoxidase"/>
    <property type="match status" value="1"/>
</dbReference>
<dbReference type="InterPro" id="IPR043216">
    <property type="entry name" value="PAP-like"/>
</dbReference>
<accession>A0A7D5UU75</accession>
<keyword evidence="1" id="KW-0812">Transmembrane</keyword>
<evidence type="ECO:0000313" key="3">
    <source>
        <dbReference type="Proteomes" id="UP000510686"/>
    </source>
</evidence>
<dbReference type="RefSeq" id="XP_065986069.1">
    <property type="nucleotide sequence ID" value="XM_066130024.1"/>
</dbReference>
<evidence type="ECO:0008006" key="4">
    <source>
        <dbReference type="Google" id="ProtNLM"/>
    </source>
</evidence>
<evidence type="ECO:0000313" key="2">
    <source>
        <dbReference type="EMBL" id="QLI65972.1"/>
    </source>
</evidence>
<keyword evidence="1" id="KW-1133">Transmembrane helix</keyword>
<keyword evidence="1" id="KW-0472">Membrane</keyword>
<dbReference type="GO" id="GO:0016020">
    <property type="term" value="C:membrane"/>
    <property type="evidence" value="ECO:0007669"/>
    <property type="project" value="TreeGrafter"/>
</dbReference>
<dbReference type="GO" id="GO:0006644">
    <property type="term" value="P:phospholipid metabolic process"/>
    <property type="evidence" value="ECO:0007669"/>
    <property type="project" value="InterPro"/>
</dbReference>
<dbReference type="AlphaFoldDB" id="A0A7D5UU75"/>
<dbReference type="GO" id="GO:0008195">
    <property type="term" value="F:phosphatidate phosphatase activity"/>
    <property type="evidence" value="ECO:0007669"/>
    <property type="project" value="TreeGrafter"/>
</dbReference>